<organism evidence="1 2">
    <name type="scientific">Collybiopsis luxurians FD-317 M1</name>
    <dbReference type="NCBI Taxonomy" id="944289"/>
    <lineage>
        <taxon>Eukaryota</taxon>
        <taxon>Fungi</taxon>
        <taxon>Dikarya</taxon>
        <taxon>Basidiomycota</taxon>
        <taxon>Agaricomycotina</taxon>
        <taxon>Agaricomycetes</taxon>
        <taxon>Agaricomycetidae</taxon>
        <taxon>Agaricales</taxon>
        <taxon>Marasmiineae</taxon>
        <taxon>Omphalotaceae</taxon>
        <taxon>Collybiopsis</taxon>
        <taxon>Collybiopsis luxurians</taxon>
    </lineage>
</organism>
<sequence>MAPDSDSRLCPRCKNPAFKPRCNVNTAELLSKLRSDFGPTSSPRAEIEETLLLLDKDMADYESEIVHLQSQILYVEAQMKRLFKYKAKYQLLLSPIRRLPNETLERIFLFACDMNLLQEHPWTDADHPPATKL</sequence>
<keyword evidence="2" id="KW-1185">Reference proteome</keyword>
<evidence type="ECO:0000313" key="1">
    <source>
        <dbReference type="EMBL" id="KIK52714.1"/>
    </source>
</evidence>
<dbReference type="HOGENOM" id="CLU_018544_3_1_1"/>
<gene>
    <name evidence="1" type="ORF">GYMLUDRAFT_207835</name>
</gene>
<feature type="non-terminal residue" evidence="1">
    <location>
        <position position="133"/>
    </location>
</feature>
<proteinExistence type="predicted"/>
<dbReference type="OrthoDB" id="3221235at2759"/>
<dbReference type="AlphaFoldDB" id="A0A0D0BSX1"/>
<dbReference type="Proteomes" id="UP000053593">
    <property type="component" value="Unassembled WGS sequence"/>
</dbReference>
<protein>
    <submittedName>
        <fullName evidence="1">Uncharacterized protein</fullName>
    </submittedName>
</protein>
<evidence type="ECO:0000313" key="2">
    <source>
        <dbReference type="Proteomes" id="UP000053593"/>
    </source>
</evidence>
<reference evidence="1 2" key="1">
    <citation type="submission" date="2014-04" db="EMBL/GenBank/DDBJ databases">
        <title>Evolutionary Origins and Diversification of the Mycorrhizal Mutualists.</title>
        <authorList>
            <consortium name="DOE Joint Genome Institute"/>
            <consortium name="Mycorrhizal Genomics Consortium"/>
            <person name="Kohler A."/>
            <person name="Kuo A."/>
            <person name="Nagy L.G."/>
            <person name="Floudas D."/>
            <person name="Copeland A."/>
            <person name="Barry K.W."/>
            <person name="Cichocki N."/>
            <person name="Veneault-Fourrey C."/>
            <person name="LaButti K."/>
            <person name="Lindquist E.A."/>
            <person name="Lipzen A."/>
            <person name="Lundell T."/>
            <person name="Morin E."/>
            <person name="Murat C."/>
            <person name="Riley R."/>
            <person name="Ohm R."/>
            <person name="Sun H."/>
            <person name="Tunlid A."/>
            <person name="Henrissat B."/>
            <person name="Grigoriev I.V."/>
            <person name="Hibbett D.S."/>
            <person name="Martin F."/>
        </authorList>
    </citation>
    <scope>NUCLEOTIDE SEQUENCE [LARGE SCALE GENOMIC DNA]</scope>
    <source>
        <strain evidence="1 2">FD-317 M1</strain>
    </source>
</reference>
<dbReference type="EMBL" id="KN834838">
    <property type="protein sequence ID" value="KIK52714.1"/>
    <property type="molecule type" value="Genomic_DNA"/>
</dbReference>
<name>A0A0D0BSX1_9AGAR</name>
<accession>A0A0D0BSX1</accession>